<evidence type="ECO:0000313" key="3">
    <source>
        <dbReference type="Proteomes" id="UP000242164"/>
    </source>
</evidence>
<dbReference type="AlphaFoldDB" id="A0AAX2CGJ7"/>
<reference evidence="2 3" key="1">
    <citation type="submission" date="2016-08" db="EMBL/GenBank/DDBJ databases">
        <authorList>
            <person name="Loux V."/>
            <person name="Rue O."/>
        </authorList>
    </citation>
    <scope>NUCLEOTIDE SEQUENCE [LARGE SCALE GENOMIC DNA]</scope>
    <source>
        <strain evidence="2 3">AFSSA_08CEB44bac</strain>
    </source>
</reference>
<evidence type="ECO:0000313" key="2">
    <source>
        <dbReference type="EMBL" id="SCL91717.1"/>
    </source>
</evidence>
<evidence type="ECO:0008006" key="4">
    <source>
        <dbReference type="Google" id="ProtNLM"/>
    </source>
</evidence>
<name>A0AAX2CGJ7_9BACI</name>
<dbReference type="Proteomes" id="UP000242164">
    <property type="component" value="Unassembled WGS sequence"/>
</dbReference>
<accession>A0AAX2CGJ7</accession>
<feature type="transmembrane region" description="Helical" evidence="1">
    <location>
        <begin position="6"/>
        <end position="25"/>
    </location>
</feature>
<protein>
    <recommendedName>
        <fullName evidence="4">Holin</fullName>
    </recommendedName>
</protein>
<proteinExistence type="predicted"/>
<keyword evidence="1" id="KW-0812">Transmembrane</keyword>
<keyword evidence="1" id="KW-0472">Membrane</keyword>
<organism evidence="2 3">
    <name type="scientific">Bacillus cytotoxicus</name>
    <dbReference type="NCBI Taxonomy" id="580165"/>
    <lineage>
        <taxon>Bacteria</taxon>
        <taxon>Bacillati</taxon>
        <taxon>Bacillota</taxon>
        <taxon>Bacilli</taxon>
        <taxon>Bacillales</taxon>
        <taxon>Bacillaceae</taxon>
        <taxon>Bacillus</taxon>
        <taxon>Bacillus cereus group</taxon>
    </lineage>
</organism>
<comment type="caution">
    <text evidence="2">The sequence shown here is derived from an EMBL/GenBank/DDBJ whole genome shotgun (WGS) entry which is preliminary data.</text>
</comment>
<keyword evidence="1" id="KW-1133">Transmembrane helix</keyword>
<gene>
    <name evidence="2" type="ORF">BCB44BAC_01923</name>
</gene>
<evidence type="ECO:0000256" key="1">
    <source>
        <dbReference type="SAM" id="Phobius"/>
    </source>
</evidence>
<sequence length="35" mass="3743">MSFAAWSIILPTLIGAMFGLIFDTLSSQNGSKNPN</sequence>
<dbReference type="EMBL" id="FMIK01000024">
    <property type="protein sequence ID" value="SCL91717.1"/>
    <property type="molecule type" value="Genomic_DNA"/>
</dbReference>